<sequence>MSKTSPDKPLIAVRPPRKAGLLRKAARVGATVVAARVAADTGKKGVIGLIAGMGAKRLIMRHPVGALFVTGAYMAGKVYEAKREADRKRTTKALPDGSAPPILIEEARKARKR</sequence>
<evidence type="ECO:0000313" key="2">
    <source>
        <dbReference type="EMBL" id="APL94244.1"/>
    </source>
</evidence>
<accession>A0A1L5BMV6</accession>
<dbReference type="GeneID" id="29273170"/>
<dbReference type="EMBL" id="CP013070">
    <property type="protein sequence ID" value="APL94244.1"/>
    <property type="molecule type" value="Genomic_DNA"/>
</dbReference>
<evidence type="ECO:0000313" key="3">
    <source>
        <dbReference type="Proteomes" id="UP000004550"/>
    </source>
</evidence>
<dbReference type="AlphaFoldDB" id="A0A1L5BMV6"/>
<protein>
    <submittedName>
        <fullName evidence="2">Uncharacterized protein</fullName>
    </submittedName>
</protein>
<evidence type="ECO:0000256" key="1">
    <source>
        <dbReference type="SAM" id="MobiDB-lite"/>
    </source>
</evidence>
<dbReference type="RefSeq" id="WP_007688529.1">
    <property type="nucleotide sequence ID" value="NZ_CP013070.1"/>
</dbReference>
<proteinExistence type="predicted"/>
<reference evidence="2 3" key="1">
    <citation type="journal article" date="2012" name="J. Bacteriol.">
        <title>Genome sequence of Sphingobium indicum B90A, a hexachlorocyclohexane-degrading bacterium.</title>
        <authorList>
            <person name="Anand S."/>
            <person name="Sangwan N."/>
            <person name="Lata P."/>
            <person name="Kaur J."/>
            <person name="Dua A."/>
            <person name="Singh A.K."/>
            <person name="Verma M."/>
            <person name="Kaur J."/>
            <person name="Khurana J.P."/>
            <person name="Khurana P."/>
            <person name="Mathur S."/>
            <person name="Lal R."/>
        </authorList>
    </citation>
    <scope>NUCLEOTIDE SEQUENCE [LARGE SCALE GENOMIC DNA]</scope>
    <source>
        <strain evidence="3">DSM 16412 / CCM 7286 / MTCC 6364 / B90A</strain>
    </source>
</reference>
<dbReference type="KEGG" id="sinb:SIDU_06830"/>
<gene>
    <name evidence="2" type="ORF">SIDU_06830</name>
</gene>
<dbReference type="Proteomes" id="UP000004550">
    <property type="component" value="Chromosome"/>
</dbReference>
<organism evidence="2 3">
    <name type="scientific">Sphingobium indicum (strain DSM 16412 / CCM 7286 / MTCC 6364 / B90A)</name>
    <dbReference type="NCBI Taxonomy" id="861109"/>
    <lineage>
        <taxon>Bacteria</taxon>
        <taxon>Pseudomonadati</taxon>
        <taxon>Pseudomonadota</taxon>
        <taxon>Alphaproteobacteria</taxon>
        <taxon>Sphingomonadales</taxon>
        <taxon>Sphingomonadaceae</taxon>
        <taxon>Sphingobium</taxon>
    </lineage>
</organism>
<name>A0A1L5BMV6_SPHIB</name>
<feature type="region of interest" description="Disordered" evidence="1">
    <location>
        <begin position="84"/>
        <end position="113"/>
    </location>
</feature>